<evidence type="ECO:0000313" key="2">
    <source>
        <dbReference type="EMBL" id="CAF9925872.1"/>
    </source>
</evidence>
<feature type="compositionally biased region" description="Polar residues" evidence="1">
    <location>
        <begin position="255"/>
        <end position="276"/>
    </location>
</feature>
<name>A0A8H3FIQ2_9LECA</name>
<dbReference type="EMBL" id="CAJPDT010000041">
    <property type="protein sequence ID" value="CAF9925872.1"/>
    <property type="molecule type" value="Genomic_DNA"/>
</dbReference>
<sequence length="396" mass="44478">MEFSVRLLLTWSLSNDWDQVRELSYLAATQEGLDVLVARAELKRHFQQKPSACSQQNIKDIIRNKLFISATRGLGTAIARKAVCLEIGLAPDGPKFEQFVLIENKKDQAHGLIHEIYKKHKVGMRELDETFVRMSAKIDESHRDAKGIGYENRSPADSSPKQDYLQHDKICQISYSTDWNFSNFRQPLAERQRNKLHSWIAHLTKIGDRSDRPPPSPMDNSKASTPLTAGACPSKRKIPSSTTHGEAQHREIRNKSQSTPTRRGTGSASEKTQRSPTVVDPTEDDGPGLHADVIHLCKKLCTEFATHIQHKQDVYHSTIMADAPAPADANIVEDAEEFSGVKEQQNSTTDDGIPDFDYDPFENDAVPAVPVQRVFNAQNGRWTYSDGDRGHFVRIP</sequence>
<dbReference type="OrthoDB" id="3538597at2759"/>
<gene>
    <name evidence="2" type="ORF">IMSHALPRED_006807</name>
</gene>
<keyword evidence="3" id="KW-1185">Reference proteome</keyword>
<proteinExistence type="predicted"/>
<feature type="compositionally biased region" description="Polar residues" evidence="1">
    <location>
        <begin position="218"/>
        <end position="227"/>
    </location>
</feature>
<dbReference type="Proteomes" id="UP000664534">
    <property type="component" value="Unassembled WGS sequence"/>
</dbReference>
<feature type="region of interest" description="Disordered" evidence="1">
    <location>
        <begin position="143"/>
        <end position="163"/>
    </location>
</feature>
<protein>
    <submittedName>
        <fullName evidence="2">Uncharacterized protein</fullName>
    </submittedName>
</protein>
<reference evidence="2" key="1">
    <citation type="submission" date="2021-03" db="EMBL/GenBank/DDBJ databases">
        <authorList>
            <person name="Tagirdzhanova G."/>
        </authorList>
    </citation>
    <scope>NUCLEOTIDE SEQUENCE</scope>
</reference>
<evidence type="ECO:0000256" key="1">
    <source>
        <dbReference type="SAM" id="MobiDB-lite"/>
    </source>
</evidence>
<dbReference type="AlphaFoldDB" id="A0A8H3FIQ2"/>
<accession>A0A8H3FIQ2</accession>
<evidence type="ECO:0000313" key="3">
    <source>
        <dbReference type="Proteomes" id="UP000664534"/>
    </source>
</evidence>
<comment type="caution">
    <text evidence="2">The sequence shown here is derived from an EMBL/GenBank/DDBJ whole genome shotgun (WGS) entry which is preliminary data.</text>
</comment>
<organism evidence="2 3">
    <name type="scientific">Imshaugia aleurites</name>
    <dbReference type="NCBI Taxonomy" id="172621"/>
    <lineage>
        <taxon>Eukaryota</taxon>
        <taxon>Fungi</taxon>
        <taxon>Dikarya</taxon>
        <taxon>Ascomycota</taxon>
        <taxon>Pezizomycotina</taxon>
        <taxon>Lecanoromycetes</taxon>
        <taxon>OSLEUM clade</taxon>
        <taxon>Lecanoromycetidae</taxon>
        <taxon>Lecanorales</taxon>
        <taxon>Lecanorineae</taxon>
        <taxon>Parmeliaceae</taxon>
        <taxon>Imshaugia</taxon>
    </lineage>
</organism>
<feature type="region of interest" description="Disordered" evidence="1">
    <location>
        <begin position="205"/>
        <end position="286"/>
    </location>
</feature>